<gene>
    <name evidence="3" type="ORF">CBF29_11705</name>
</gene>
<organism evidence="3 4">
    <name type="scientific">Vagococcus elongatus</name>
    <dbReference type="NCBI Taxonomy" id="180344"/>
    <lineage>
        <taxon>Bacteria</taxon>
        <taxon>Bacillati</taxon>
        <taxon>Bacillota</taxon>
        <taxon>Bacilli</taxon>
        <taxon>Lactobacillales</taxon>
        <taxon>Enterococcaceae</taxon>
        <taxon>Vagococcus</taxon>
    </lineage>
</organism>
<feature type="domain" description="Transcriptional regulator DauR-like HTH" evidence="2">
    <location>
        <begin position="148"/>
        <end position="209"/>
    </location>
</feature>
<evidence type="ECO:0000313" key="4">
    <source>
        <dbReference type="Proteomes" id="UP000287605"/>
    </source>
</evidence>
<proteinExistence type="predicted"/>
<dbReference type="Pfam" id="PF08348">
    <property type="entry name" value="PAS_6"/>
    <property type="match status" value="1"/>
</dbReference>
<dbReference type="AlphaFoldDB" id="A0A430AMK8"/>
<name>A0A430AMK8_9ENTE</name>
<keyword evidence="4" id="KW-1185">Reference proteome</keyword>
<dbReference type="InterPro" id="IPR039446">
    <property type="entry name" value="DauR-like"/>
</dbReference>
<dbReference type="InterPro" id="IPR039445">
    <property type="entry name" value="DauR-like_HTH"/>
</dbReference>
<dbReference type="OrthoDB" id="9796595at2"/>
<evidence type="ECO:0000259" key="1">
    <source>
        <dbReference type="Pfam" id="PF08348"/>
    </source>
</evidence>
<evidence type="ECO:0000259" key="2">
    <source>
        <dbReference type="Pfam" id="PF13309"/>
    </source>
</evidence>
<dbReference type="EMBL" id="NGKA01000022">
    <property type="protein sequence ID" value="RSU09362.1"/>
    <property type="molecule type" value="Genomic_DNA"/>
</dbReference>
<sequence>MLQDSKLNFLSQIGKAIAGQFGKDCEIVIHKIDSNDLNHSIISIENGHVSSRHLGDGPSEVVLEALQKEPEELVDQINYLTRTHDGRILKSSTVYVKDETGQLEAIFSINYDVSSLIAAESAINALIKVESKENKHEPSLIPKNVNDLLDELIQESVRLVGKPVALMNKEDKIKSIQFLNDKGAFLITKSGDKVANFFNISKYTLYNYIG</sequence>
<dbReference type="PANTHER" id="PTHR35568:SF1">
    <property type="entry name" value="TRANSCRIPTIONAL REGULATOR DAUR"/>
    <property type="match status" value="1"/>
</dbReference>
<reference evidence="3 4" key="1">
    <citation type="submission" date="2017-05" db="EMBL/GenBank/DDBJ databases">
        <title>Vagococcus spp. assemblies.</title>
        <authorList>
            <person name="Gulvik C.A."/>
        </authorList>
    </citation>
    <scope>NUCLEOTIDE SEQUENCE [LARGE SCALE GENOMIC DNA]</scope>
    <source>
        <strain evidence="3 4">CCUG 51432</strain>
    </source>
</reference>
<protein>
    <recommendedName>
        <fullName evidence="5">Transcriptional regulator</fullName>
    </recommendedName>
</protein>
<dbReference type="PANTHER" id="PTHR35568">
    <property type="entry name" value="TRANSCRIPTIONAL REGULATOR DAUR"/>
    <property type="match status" value="1"/>
</dbReference>
<evidence type="ECO:0008006" key="5">
    <source>
        <dbReference type="Google" id="ProtNLM"/>
    </source>
</evidence>
<dbReference type="RefSeq" id="WP_126809908.1">
    <property type="nucleotide sequence ID" value="NZ_NGKA01000022.1"/>
</dbReference>
<evidence type="ECO:0000313" key="3">
    <source>
        <dbReference type="EMBL" id="RSU09362.1"/>
    </source>
</evidence>
<accession>A0A430AMK8</accession>
<feature type="domain" description="YheO-like" evidence="1">
    <location>
        <begin position="7"/>
        <end position="120"/>
    </location>
</feature>
<dbReference type="Pfam" id="PF13309">
    <property type="entry name" value="HTH_22"/>
    <property type="match status" value="1"/>
</dbReference>
<dbReference type="InterPro" id="IPR013559">
    <property type="entry name" value="YheO"/>
</dbReference>
<comment type="caution">
    <text evidence="3">The sequence shown here is derived from an EMBL/GenBank/DDBJ whole genome shotgun (WGS) entry which is preliminary data.</text>
</comment>
<dbReference type="Proteomes" id="UP000287605">
    <property type="component" value="Unassembled WGS sequence"/>
</dbReference>